<evidence type="ECO:0000313" key="4">
    <source>
        <dbReference type="EMBL" id="CAB5020856.1"/>
    </source>
</evidence>
<evidence type="ECO:0000313" key="2">
    <source>
        <dbReference type="EMBL" id="CAB4828354.1"/>
    </source>
</evidence>
<dbReference type="InterPro" id="IPR000836">
    <property type="entry name" value="PRTase_dom"/>
</dbReference>
<dbReference type="CDD" id="cd06223">
    <property type="entry name" value="PRTases_typeI"/>
    <property type="match status" value="1"/>
</dbReference>
<dbReference type="InterPro" id="IPR029057">
    <property type="entry name" value="PRTase-like"/>
</dbReference>
<proteinExistence type="predicted"/>
<dbReference type="Pfam" id="PF00156">
    <property type="entry name" value="Pribosyltran"/>
    <property type="match status" value="1"/>
</dbReference>
<protein>
    <submittedName>
        <fullName evidence="3">Unannotated protein</fullName>
    </submittedName>
</protein>
<name>A0A6J7EAN7_9ZZZZ</name>
<dbReference type="EMBL" id="CAFBPM010000007">
    <property type="protein sequence ID" value="CAB5020856.1"/>
    <property type="molecule type" value="Genomic_DNA"/>
</dbReference>
<gene>
    <name evidence="2" type="ORF">UFOPK3164_00925</name>
    <name evidence="3" type="ORF">UFOPK3427_01393</name>
    <name evidence="4" type="ORF">UFOPK4112_00908</name>
</gene>
<reference evidence="3" key="1">
    <citation type="submission" date="2020-05" db="EMBL/GenBank/DDBJ databases">
        <authorList>
            <person name="Chiriac C."/>
            <person name="Salcher M."/>
            <person name="Ghai R."/>
            <person name="Kavagutti S V."/>
        </authorList>
    </citation>
    <scope>NUCLEOTIDE SEQUENCE</scope>
</reference>
<dbReference type="Gene3D" id="3.40.50.2020">
    <property type="match status" value="1"/>
</dbReference>
<dbReference type="SUPFAM" id="SSF53271">
    <property type="entry name" value="PRTase-like"/>
    <property type="match status" value="1"/>
</dbReference>
<dbReference type="PANTHER" id="PTHR43218">
    <property type="entry name" value="PHOSPHORIBOSYLTRANSFERASE-RELATED"/>
    <property type="match status" value="1"/>
</dbReference>
<evidence type="ECO:0000313" key="3">
    <source>
        <dbReference type="EMBL" id="CAB4879491.1"/>
    </source>
</evidence>
<dbReference type="EMBL" id="CAFBLT010000001">
    <property type="protein sequence ID" value="CAB4879491.1"/>
    <property type="molecule type" value="Genomic_DNA"/>
</dbReference>
<organism evidence="3">
    <name type="scientific">freshwater metagenome</name>
    <dbReference type="NCBI Taxonomy" id="449393"/>
    <lineage>
        <taxon>unclassified sequences</taxon>
        <taxon>metagenomes</taxon>
        <taxon>ecological metagenomes</taxon>
    </lineage>
</organism>
<dbReference type="PANTHER" id="PTHR43218:SF1">
    <property type="entry name" value="PHOSPHORIBOSYLTRANSFERASE"/>
    <property type="match status" value="1"/>
</dbReference>
<dbReference type="AlphaFoldDB" id="A0A6J7EAN7"/>
<sequence length="220" mass="23758">MSKDERLREGTESESVAAMTTSEFYQATIGSQSLRLPIVELSSDLGVALLISVDHGVGFSEQAGRDLAEKLRSLEVEVIVSVATMGIPLAIETSRCLGIDDYLILHKTRKIHLANGYSHVVKSITTENEQRLFLDRARAHIISDKRVAVIDDVISTGGSMAAAVNLVREVGGSPVALGCMATEGTGWKEELGDDVELVVSLGAMPLFRRTTDGNLEESWT</sequence>
<feature type="domain" description="Phosphoribosyltransferase" evidence="1">
    <location>
        <begin position="61"/>
        <end position="197"/>
    </location>
</feature>
<dbReference type="EMBL" id="CAFABE010000037">
    <property type="protein sequence ID" value="CAB4828354.1"/>
    <property type="molecule type" value="Genomic_DNA"/>
</dbReference>
<accession>A0A6J7EAN7</accession>
<evidence type="ECO:0000259" key="1">
    <source>
        <dbReference type="Pfam" id="PF00156"/>
    </source>
</evidence>